<dbReference type="GO" id="GO:0140359">
    <property type="term" value="F:ABC-type transporter activity"/>
    <property type="evidence" value="ECO:0007669"/>
    <property type="project" value="InterPro"/>
</dbReference>
<evidence type="ECO:0000256" key="1">
    <source>
        <dbReference type="ARBA" id="ARBA00004141"/>
    </source>
</evidence>
<comment type="caution">
    <text evidence="7">The sequence shown here is derived from an EMBL/GenBank/DDBJ whole genome shotgun (WGS) entry which is preliminary data.</text>
</comment>
<keyword evidence="5" id="KW-1003">Cell membrane</keyword>
<dbReference type="PROSITE" id="PS51012">
    <property type="entry name" value="ABC_TM2"/>
    <property type="match status" value="1"/>
</dbReference>
<dbReference type="PANTHER" id="PTHR43229">
    <property type="entry name" value="NODULATION PROTEIN J"/>
    <property type="match status" value="1"/>
</dbReference>
<feature type="transmembrane region" description="Helical" evidence="5">
    <location>
        <begin position="27"/>
        <end position="45"/>
    </location>
</feature>
<accession>A0A662DFS7</accession>
<feature type="transmembrane region" description="Helical" evidence="5">
    <location>
        <begin position="222"/>
        <end position="244"/>
    </location>
</feature>
<dbReference type="PANTHER" id="PTHR43229:SF2">
    <property type="entry name" value="NODULATION PROTEIN J"/>
    <property type="match status" value="1"/>
</dbReference>
<dbReference type="InterPro" id="IPR047817">
    <property type="entry name" value="ABC2_TM_bact-type"/>
</dbReference>
<evidence type="ECO:0000313" key="7">
    <source>
        <dbReference type="EMBL" id="RLE13337.1"/>
    </source>
</evidence>
<evidence type="ECO:0000256" key="4">
    <source>
        <dbReference type="ARBA" id="ARBA00023136"/>
    </source>
</evidence>
<feature type="domain" description="ABC transmembrane type-2" evidence="6">
    <location>
        <begin position="22"/>
        <end position="248"/>
    </location>
</feature>
<evidence type="ECO:0000256" key="3">
    <source>
        <dbReference type="ARBA" id="ARBA00022989"/>
    </source>
</evidence>
<evidence type="ECO:0000256" key="5">
    <source>
        <dbReference type="RuleBase" id="RU361157"/>
    </source>
</evidence>
<protein>
    <recommendedName>
        <fullName evidence="5">Transport permease protein</fullName>
    </recommendedName>
</protein>
<dbReference type="PIRSF" id="PIRSF006648">
    <property type="entry name" value="DrrB"/>
    <property type="match status" value="1"/>
</dbReference>
<dbReference type="Proteomes" id="UP000280417">
    <property type="component" value="Unassembled WGS sequence"/>
</dbReference>
<proteinExistence type="inferred from homology"/>
<dbReference type="EMBL" id="QMQA01000102">
    <property type="protein sequence ID" value="RLE13337.1"/>
    <property type="molecule type" value="Genomic_DNA"/>
</dbReference>
<keyword evidence="4 5" id="KW-0472">Membrane</keyword>
<organism evidence="7 8">
    <name type="scientific">Aerophobetes bacterium</name>
    <dbReference type="NCBI Taxonomy" id="2030807"/>
    <lineage>
        <taxon>Bacteria</taxon>
        <taxon>Candidatus Aerophobota</taxon>
    </lineage>
</organism>
<dbReference type="InterPro" id="IPR013525">
    <property type="entry name" value="ABC2_TM"/>
</dbReference>
<dbReference type="GO" id="GO:0043190">
    <property type="term" value="C:ATP-binding cassette (ABC) transporter complex"/>
    <property type="evidence" value="ECO:0007669"/>
    <property type="project" value="InterPro"/>
</dbReference>
<dbReference type="AlphaFoldDB" id="A0A662DFS7"/>
<comment type="similarity">
    <text evidence="5">Belongs to the ABC-2 integral membrane protein family.</text>
</comment>
<keyword evidence="2 5" id="KW-0812">Transmembrane</keyword>
<evidence type="ECO:0000313" key="8">
    <source>
        <dbReference type="Proteomes" id="UP000280417"/>
    </source>
</evidence>
<reference evidence="7 8" key="1">
    <citation type="submission" date="2018-06" db="EMBL/GenBank/DDBJ databases">
        <title>Extensive metabolic versatility and redundancy in microbially diverse, dynamic hydrothermal sediments.</title>
        <authorList>
            <person name="Dombrowski N."/>
            <person name="Teske A."/>
            <person name="Baker B.J."/>
        </authorList>
    </citation>
    <scope>NUCLEOTIDE SEQUENCE [LARGE SCALE GENOMIC DNA]</scope>
    <source>
        <strain evidence="7">B3_G15</strain>
    </source>
</reference>
<dbReference type="InterPro" id="IPR000412">
    <property type="entry name" value="ABC_2_transport"/>
</dbReference>
<evidence type="ECO:0000259" key="6">
    <source>
        <dbReference type="PROSITE" id="PS51012"/>
    </source>
</evidence>
<dbReference type="Pfam" id="PF01061">
    <property type="entry name" value="ABC2_membrane"/>
    <property type="match status" value="1"/>
</dbReference>
<dbReference type="InterPro" id="IPR051784">
    <property type="entry name" value="Nod_factor_ABC_transporter"/>
</dbReference>
<feature type="transmembrane region" description="Helical" evidence="5">
    <location>
        <begin position="167"/>
        <end position="186"/>
    </location>
</feature>
<comment type="subcellular location">
    <subcellularLocation>
        <location evidence="5">Cell membrane</location>
        <topology evidence="5">Multi-pass membrane protein</topology>
    </subcellularLocation>
    <subcellularLocation>
        <location evidence="1">Membrane</location>
        <topology evidence="1">Multi-pass membrane protein</topology>
    </subcellularLocation>
</comment>
<name>A0A662DFS7_UNCAE</name>
<evidence type="ECO:0000256" key="2">
    <source>
        <dbReference type="ARBA" id="ARBA00022692"/>
    </source>
</evidence>
<gene>
    <name evidence="7" type="ORF">DRJ04_04505</name>
</gene>
<feature type="transmembrane region" description="Helical" evidence="5">
    <location>
        <begin position="139"/>
        <end position="161"/>
    </location>
</feature>
<sequence length="258" mass="29400">MRWYKVVALIFRDFIIFTRSRWRLVEFFYFPVTTVIIWGFFALYTREFARSAGLMVLVINVFWSFSYICQSTINLQMNEDIWSGSLKQVLASGISEFEYILARIVSSAVISIIIMFIMLVVTCFFGFSIKGKFNTILHLTGITLIGSVALSVVIAAFIIFLGRDYAFLAWTILQLFVLLSAPLFPVDILPTPLQWLAQVMPFTRVFAAVRKLVSEGSVASSLLVDALEIVLVYLALSFPLYFLAFRRARKVGKLARMT</sequence>
<feature type="transmembrane region" description="Helical" evidence="5">
    <location>
        <begin position="100"/>
        <end position="127"/>
    </location>
</feature>
<keyword evidence="5" id="KW-0813">Transport</keyword>
<feature type="transmembrane region" description="Helical" evidence="5">
    <location>
        <begin position="52"/>
        <end position="73"/>
    </location>
</feature>
<keyword evidence="3 5" id="KW-1133">Transmembrane helix</keyword>